<dbReference type="Pfam" id="PF02518">
    <property type="entry name" value="HATPase_c"/>
    <property type="match status" value="1"/>
</dbReference>
<evidence type="ECO:0000256" key="1">
    <source>
        <dbReference type="ARBA" id="ARBA00000085"/>
    </source>
</evidence>
<dbReference type="SUPFAM" id="SSF55874">
    <property type="entry name" value="ATPase domain of HSP90 chaperone/DNA topoisomerase II/histidine kinase"/>
    <property type="match status" value="1"/>
</dbReference>
<evidence type="ECO:0000313" key="8">
    <source>
        <dbReference type="Proteomes" id="UP000807825"/>
    </source>
</evidence>
<dbReference type="Proteomes" id="UP000807825">
    <property type="component" value="Unassembled WGS sequence"/>
</dbReference>
<dbReference type="Gene3D" id="3.30.565.10">
    <property type="entry name" value="Histidine kinase-like ATPase, C-terminal domain"/>
    <property type="match status" value="1"/>
</dbReference>
<dbReference type="PANTHER" id="PTHR43711:SF1">
    <property type="entry name" value="HISTIDINE KINASE 1"/>
    <property type="match status" value="1"/>
</dbReference>
<proteinExistence type="predicted"/>
<dbReference type="InterPro" id="IPR036890">
    <property type="entry name" value="HATPase_C_sf"/>
</dbReference>
<organism evidence="7 8">
    <name type="scientific">Desulfomonile tiedjei</name>
    <dbReference type="NCBI Taxonomy" id="2358"/>
    <lineage>
        <taxon>Bacteria</taxon>
        <taxon>Pseudomonadati</taxon>
        <taxon>Thermodesulfobacteriota</taxon>
        <taxon>Desulfomonilia</taxon>
        <taxon>Desulfomonilales</taxon>
        <taxon>Desulfomonilaceae</taxon>
        <taxon>Desulfomonile</taxon>
    </lineage>
</organism>
<dbReference type="AlphaFoldDB" id="A0A9D6Z3Z5"/>
<keyword evidence="4" id="KW-0418">Kinase</keyword>
<keyword evidence="3" id="KW-0808">Transferase</keyword>
<dbReference type="InterPro" id="IPR050736">
    <property type="entry name" value="Sensor_HK_Regulatory"/>
</dbReference>
<accession>A0A9D6Z3Z5</accession>
<dbReference type="InterPro" id="IPR003594">
    <property type="entry name" value="HATPase_dom"/>
</dbReference>
<evidence type="ECO:0000256" key="4">
    <source>
        <dbReference type="ARBA" id="ARBA00022777"/>
    </source>
</evidence>
<dbReference type="GO" id="GO:0000160">
    <property type="term" value="P:phosphorelay signal transduction system"/>
    <property type="evidence" value="ECO:0007669"/>
    <property type="project" value="UniProtKB-KW"/>
</dbReference>
<dbReference type="EMBL" id="JACRDE010000344">
    <property type="protein sequence ID" value="MBI5250424.1"/>
    <property type="molecule type" value="Genomic_DNA"/>
</dbReference>
<protein>
    <recommendedName>
        <fullName evidence="2">histidine kinase</fullName>
        <ecNumber evidence="2">2.7.13.3</ecNumber>
    </recommendedName>
</protein>
<feature type="domain" description="Histidine kinase/HSP90-like ATPase" evidence="6">
    <location>
        <begin position="1"/>
        <end position="36"/>
    </location>
</feature>
<evidence type="ECO:0000256" key="5">
    <source>
        <dbReference type="ARBA" id="ARBA00023012"/>
    </source>
</evidence>
<evidence type="ECO:0000256" key="3">
    <source>
        <dbReference type="ARBA" id="ARBA00022679"/>
    </source>
</evidence>
<gene>
    <name evidence="7" type="ORF">HY912_13100</name>
</gene>
<comment type="catalytic activity">
    <reaction evidence="1">
        <text>ATP + protein L-histidine = ADP + protein N-phospho-L-histidine.</text>
        <dbReference type="EC" id="2.7.13.3"/>
    </reaction>
</comment>
<name>A0A9D6Z3Z5_9BACT</name>
<dbReference type="PANTHER" id="PTHR43711">
    <property type="entry name" value="TWO-COMPONENT HISTIDINE KINASE"/>
    <property type="match status" value="1"/>
</dbReference>
<sequence>MGLANCTKIVEHHGGRIWVQSEPGKGSTLFITIPDRTASSDG</sequence>
<evidence type="ECO:0000256" key="2">
    <source>
        <dbReference type="ARBA" id="ARBA00012438"/>
    </source>
</evidence>
<dbReference type="GO" id="GO:0004673">
    <property type="term" value="F:protein histidine kinase activity"/>
    <property type="evidence" value="ECO:0007669"/>
    <property type="project" value="UniProtKB-EC"/>
</dbReference>
<reference evidence="7" key="1">
    <citation type="submission" date="2020-07" db="EMBL/GenBank/DDBJ databases">
        <title>Huge and variable diversity of episymbiotic CPR bacteria and DPANN archaea in groundwater ecosystems.</title>
        <authorList>
            <person name="He C.Y."/>
            <person name="Keren R."/>
            <person name="Whittaker M."/>
            <person name="Farag I.F."/>
            <person name="Doudna J."/>
            <person name="Cate J.H.D."/>
            <person name="Banfield J.F."/>
        </authorList>
    </citation>
    <scope>NUCLEOTIDE SEQUENCE</scope>
    <source>
        <strain evidence="7">NC_groundwater_1664_Pr3_B-0.1um_52_9</strain>
    </source>
</reference>
<evidence type="ECO:0000313" key="7">
    <source>
        <dbReference type="EMBL" id="MBI5250424.1"/>
    </source>
</evidence>
<keyword evidence="5" id="KW-0902">Two-component regulatory system</keyword>
<evidence type="ECO:0000259" key="6">
    <source>
        <dbReference type="Pfam" id="PF02518"/>
    </source>
</evidence>
<dbReference type="EC" id="2.7.13.3" evidence="2"/>
<comment type="caution">
    <text evidence="7">The sequence shown here is derived from an EMBL/GenBank/DDBJ whole genome shotgun (WGS) entry which is preliminary data.</text>
</comment>